<keyword evidence="1 7" id="KW-0732">Signal</keyword>
<feature type="domain" description="Fibronectin type-III" evidence="8">
    <location>
        <begin position="776"/>
        <end position="882"/>
    </location>
</feature>
<reference evidence="9 10" key="1">
    <citation type="submission" date="2022-05" db="EMBL/GenBank/DDBJ databases">
        <authorList>
            <consortium name="Genoscope - CEA"/>
            <person name="William W."/>
        </authorList>
    </citation>
    <scope>NUCLEOTIDE SEQUENCE [LARGE SCALE GENOMIC DNA]</scope>
</reference>
<feature type="domain" description="Fibronectin type-III" evidence="8">
    <location>
        <begin position="49"/>
        <end position="147"/>
    </location>
</feature>
<evidence type="ECO:0000256" key="6">
    <source>
        <dbReference type="SAM" id="Phobius"/>
    </source>
</evidence>
<feature type="domain" description="Fibronectin type-III" evidence="8">
    <location>
        <begin position="149"/>
        <end position="246"/>
    </location>
</feature>
<keyword evidence="6" id="KW-0812">Transmembrane</keyword>
<dbReference type="CDD" id="cd00063">
    <property type="entry name" value="FN3"/>
    <property type="match status" value="12"/>
</dbReference>
<dbReference type="SMART" id="SM00060">
    <property type="entry name" value="FN3"/>
    <property type="match status" value="12"/>
</dbReference>
<dbReference type="Proteomes" id="UP001159405">
    <property type="component" value="Unassembled WGS sequence"/>
</dbReference>
<dbReference type="Gene3D" id="2.60.40.10">
    <property type="entry name" value="Immunoglobulins"/>
    <property type="match status" value="12"/>
</dbReference>
<feature type="domain" description="Fibronectin type-III" evidence="8">
    <location>
        <begin position="886"/>
        <end position="979"/>
    </location>
</feature>
<dbReference type="InterPro" id="IPR013783">
    <property type="entry name" value="Ig-like_fold"/>
</dbReference>
<dbReference type="SUPFAM" id="SSF81324">
    <property type="entry name" value="Voltage-gated potassium channels"/>
    <property type="match status" value="1"/>
</dbReference>
<keyword evidence="6" id="KW-1133">Transmembrane helix</keyword>
<comment type="caution">
    <text evidence="9">The sequence shown here is derived from an EMBL/GenBank/DDBJ whole genome shotgun (WGS) entry which is preliminary data.</text>
</comment>
<accession>A0ABN8NVT1</accession>
<dbReference type="InterPro" id="IPR036116">
    <property type="entry name" value="FN3_sf"/>
</dbReference>
<feature type="domain" description="Fibronectin type-III" evidence="8">
    <location>
        <begin position="1184"/>
        <end position="1286"/>
    </location>
</feature>
<feature type="domain" description="Fibronectin type-III" evidence="8">
    <location>
        <begin position="252"/>
        <end position="359"/>
    </location>
</feature>
<keyword evidence="3" id="KW-1015">Disulfide bond</keyword>
<feature type="transmembrane region" description="Helical" evidence="6">
    <location>
        <begin position="1411"/>
        <end position="1436"/>
    </location>
</feature>
<feature type="transmembrane region" description="Helical" evidence="6">
    <location>
        <begin position="1448"/>
        <end position="1469"/>
    </location>
</feature>
<gene>
    <name evidence="9" type="ORF">PLOB_00027228</name>
</gene>
<dbReference type="Gene3D" id="1.10.287.70">
    <property type="match status" value="1"/>
</dbReference>
<feature type="signal peptide" evidence="7">
    <location>
        <begin position="1"/>
        <end position="19"/>
    </location>
</feature>
<feature type="transmembrane region" description="Helical" evidence="6">
    <location>
        <begin position="1660"/>
        <end position="1680"/>
    </location>
</feature>
<feature type="domain" description="Fibronectin type-III" evidence="8">
    <location>
        <begin position="1077"/>
        <end position="1179"/>
    </location>
</feature>
<dbReference type="SUPFAM" id="SSF49265">
    <property type="entry name" value="Fibronectin type III"/>
    <property type="match status" value="7"/>
</dbReference>
<dbReference type="InterPro" id="IPR050379">
    <property type="entry name" value="Type-I_Cytokine_Rcpt"/>
</dbReference>
<evidence type="ECO:0000256" key="7">
    <source>
        <dbReference type="SAM" id="SignalP"/>
    </source>
</evidence>
<feature type="transmembrane region" description="Helical" evidence="6">
    <location>
        <begin position="1381"/>
        <end position="1399"/>
    </location>
</feature>
<feature type="domain" description="Fibronectin type-III" evidence="8">
    <location>
        <begin position="565"/>
        <end position="673"/>
    </location>
</feature>
<evidence type="ECO:0000256" key="2">
    <source>
        <dbReference type="ARBA" id="ARBA00022737"/>
    </source>
</evidence>
<evidence type="ECO:0000313" key="10">
    <source>
        <dbReference type="Proteomes" id="UP001159405"/>
    </source>
</evidence>
<dbReference type="EMBL" id="CALNXK010000033">
    <property type="protein sequence ID" value="CAH3119165.1"/>
    <property type="molecule type" value="Genomic_DNA"/>
</dbReference>
<proteinExistence type="predicted"/>
<dbReference type="PANTHER" id="PTHR23036">
    <property type="entry name" value="CYTOKINE RECEPTOR"/>
    <property type="match status" value="1"/>
</dbReference>
<evidence type="ECO:0000256" key="5">
    <source>
        <dbReference type="ARBA" id="ARBA00023180"/>
    </source>
</evidence>
<dbReference type="PANTHER" id="PTHR23036:SF151">
    <property type="entry name" value="FIBRONECTIN TYPE-III DOMAIN-CONTAINING PROTEIN"/>
    <property type="match status" value="1"/>
</dbReference>
<evidence type="ECO:0000256" key="1">
    <source>
        <dbReference type="ARBA" id="ARBA00022729"/>
    </source>
</evidence>
<dbReference type="PROSITE" id="PS50853">
    <property type="entry name" value="FN3"/>
    <property type="match status" value="12"/>
</dbReference>
<evidence type="ECO:0000313" key="9">
    <source>
        <dbReference type="EMBL" id="CAH3119165.1"/>
    </source>
</evidence>
<dbReference type="InterPro" id="IPR003961">
    <property type="entry name" value="FN3_dom"/>
</dbReference>
<keyword evidence="4" id="KW-0675">Receptor</keyword>
<feature type="domain" description="Fibronectin type-III" evidence="8">
    <location>
        <begin position="984"/>
        <end position="1072"/>
    </location>
</feature>
<organism evidence="9 10">
    <name type="scientific">Porites lobata</name>
    <dbReference type="NCBI Taxonomy" id="104759"/>
    <lineage>
        <taxon>Eukaryota</taxon>
        <taxon>Metazoa</taxon>
        <taxon>Cnidaria</taxon>
        <taxon>Anthozoa</taxon>
        <taxon>Hexacorallia</taxon>
        <taxon>Scleractinia</taxon>
        <taxon>Fungiina</taxon>
        <taxon>Poritidae</taxon>
        <taxon>Porites</taxon>
    </lineage>
</organism>
<keyword evidence="5" id="KW-0325">Glycoprotein</keyword>
<keyword evidence="10" id="KW-1185">Reference proteome</keyword>
<feature type="domain" description="Fibronectin type-III" evidence="8">
    <location>
        <begin position="678"/>
        <end position="772"/>
    </location>
</feature>
<name>A0ABN8NVT1_9CNID</name>
<feature type="domain" description="Fibronectin type-III" evidence="8">
    <location>
        <begin position="364"/>
        <end position="464"/>
    </location>
</feature>
<feature type="chain" id="PRO_5045903245" description="Fibronectin type-III domain-containing protein" evidence="7">
    <location>
        <begin position="20"/>
        <end position="1765"/>
    </location>
</feature>
<feature type="transmembrane region" description="Helical" evidence="6">
    <location>
        <begin position="1481"/>
        <end position="1501"/>
    </location>
</feature>
<dbReference type="InterPro" id="IPR013099">
    <property type="entry name" value="K_chnl_dom"/>
</dbReference>
<evidence type="ECO:0000256" key="3">
    <source>
        <dbReference type="ARBA" id="ARBA00023157"/>
    </source>
</evidence>
<protein>
    <recommendedName>
        <fullName evidence="8">Fibronectin type-III domain-containing protein</fullName>
    </recommendedName>
</protein>
<dbReference type="Pfam" id="PF07885">
    <property type="entry name" value="Ion_trans_2"/>
    <property type="match status" value="1"/>
</dbReference>
<sequence>MEKRTLILITLCIAGLSYCVKFASSVTDGAQTCGYVIDGHPVNCPPLIAPRNVTVTNKTSTALLINWTHVNHSELLGYRVRFHRNITCDSAGNYTNCSFSIFLCKNYTTIWLEDLEIYTDYWIEVVAFKNGTFSENDTTLVARTDEGVPSQPPEIEATANHSSTSISVTWKSIPEEHRRGVIEKYTVTIREADTGNVTTKEANGTINSIKIHGLKKFTLYYVTVSASTSKGKSIESEEYEIRTDEDAPDGAPILDTDATEVTQHSFVVSWGPGRQRINGILRKYKIRWRKVDSANYHNETLIIESYHSRRRRDIIIPSNRTSFQLKNLSLYTNYSVEIAAVTIKEGNYSSPKYFMTGEGAPTSPPLNVTAHNTSSTSIFVTWSPPPSDNIPGILLGYEVSYTPSEPEISHNSSTIRRVMLCSCNTSIELTNLTVYEPYNITVAAFTSAGIGNESEIRQIWTDEEAPKEAPQNVSAVSETFDSINVTWREVPEEKRDGIIILYQVMVFSDSSYKFHNTTESNRAIKIHGLEMFKMYEVTVRAFTRIGPGPFSHSTKLKTKEEAPWFAPNVTGHAINRTAINVTWDIALPKGFKLRGFNVTYGWQNVTYRWQNETYRWQNETYRWQNETVRVNEPERTVVLTGLEVFTKYEIKVAAATNYQGPYSQEILVKTSDGAPSGSPTNVDAVAKSISSINVTWGPVPEFERKGNVTMYEIHVMNSSHYGVANISVCANNFSVVVDELEMFVTYYVRVRALTAVGFGPWSRNVTVATNQKAPDVVLNATASVKNKTSILVSWQIERIHARLQKPDTYQVSYCPHCRRKTCLETNISTSASGLTTLVSSLLVGVTYNVTVRAINITASDGTPVETPYGNYSEPVYNTTHEGAPEVPPNVTAGPLTTTSINVNWSEIPCNKRGGKIINYFIEIHNSSGMILEKQVSGNDSSYEVTGLEVHSNYSARVLAATGAGNSSFSDFYNTTTHQPAPENVPTDVKVKATGKTNITVTWREISDKFLQGYTVKYKKKGAASSNVIEVNRVNEKVLKDLNKFTEYTIQVAARSTQPGNYSEAISAKTLEDVPGAAPPGVYVDVLDSTSARINWGEVPKEKRHGYIIGYRVLYKRKQNGKRRRRSVDNFQTVTTVDGAYSILLKSLDKAAEYEVEVRAFTSVGDGPSLPNISFTTSEDIPSEPPVELKAVDRLSPYTIRVSWEPVPEGYRHGTLQNYKVTYQKVEVGNVGIEEEPVKEKIVSANKTDVVLERLEPYVRYRITVAASTSKGYGPPSASVSGETCQCKQKFSTSWRRYEPYANVTEDSEPGQIIPVVLQSMVDECCGNCSAYKRVRLDFKKNGKNRPALRNSSRELLESLDQETDFTFPVYGFNEQDRYKGGYGYIPVIESAGVAFIVYPQKSSNQNTMYDLMISCLPVLVLPIITACVSGMIIWALERVSNSKDFPAPFLQGTWEGIWWAFVSMTTLGYGDRAPLSGKGRLFAIVWILFGLVIIALTMAMLTTALTADAVKEEYKLYGTKIAAEYNSPEYNLGTRRNAKFDKDKHYNNIDEVAQALINKEVDGILVDTYSAGLRGDLFNRPELLVSKIIDYKSAYGVVFSSSTNRLRKCFQRYMVSHKAEIFEMVKKKVKPIETSNSTTSSEEQAGGILDNNSPQFRKGLYYAIVCFGIAILLSLTYEVIRRVRKRHKVHQQVQFKTKLQAEMSHLVEEFMQRTKKIKQRLGEKHRQQILKFWKLQRKGSTTNNWLRISQVSPHPSEVIITDYNC</sequence>
<dbReference type="Pfam" id="PF00041">
    <property type="entry name" value="fn3"/>
    <property type="match status" value="11"/>
</dbReference>
<evidence type="ECO:0000259" key="8">
    <source>
        <dbReference type="PROSITE" id="PS50853"/>
    </source>
</evidence>
<evidence type="ECO:0000256" key="4">
    <source>
        <dbReference type="ARBA" id="ARBA00023170"/>
    </source>
</evidence>
<feature type="domain" description="Fibronectin type-III" evidence="8">
    <location>
        <begin position="469"/>
        <end position="561"/>
    </location>
</feature>
<keyword evidence="6" id="KW-0472">Membrane</keyword>
<keyword evidence="2" id="KW-0677">Repeat</keyword>